<sequence length="367" mass="38366">MDPNDAGLPCIVQALASIDPSDTTVLPCIVQALAALPPSPPTPKTPAPATPRAQPPPPPATESSNSMPPSPRRTRSGRAPEWTAAETLALVAAVAATDDGWARSVSAFQKWAIVAENLASSEGAGGSSSRRRARPAGDCKRRWEALAAEYAAVRQWEARTGGRYSEMGAAARRKAGLPSEFDTEVYGIMDALLADSGDAGGGGGKEGLVGAGGGGGADVGEEEGDGVGVGEEEEDDDDDDEKEEELEGDDNEGEMQVDGGNANASDDLEYCETETQNEPKKSQIEAWELANKLNDNAQHIHMILEGEVGDDAGQNHAPADPISPNAMESTRQKADELIKSLGGLVSYLNQFTDLIKDNGFEDVVGVN</sequence>
<dbReference type="Gramene" id="KQJ93582">
    <property type="protein sequence ID" value="KQJ93582"/>
    <property type="gene ID" value="BRADI_3g05530v3"/>
</dbReference>
<dbReference type="FunCoup" id="I1HXS9">
    <property type="interactions" value="3"/>
</dbReference>
<organism evidence="3">
    <name type="scientific">Brachypodium distachyon</name>
    <name type="common">Purple false brome</name>
    <name type="synonym">Trachynia distachya</name>
    <dbReference type="NCBI Taxonomy" id="15368"/>
    <lineage>
        <taxon>Eukaryota</taxon>
        <taxon>Viridiplantae</taxon>
        <taxon>Streptophyta</taxon>
        <taxon>Embryophyta</taxon>
        <taxon>Tracheophyta</taxon>
        <taxon>Spermatophyta</taxon>
        <taxon>Magnoliopsida</taxon>
        <taxon>Liliopsida</taxon>
        <taxon>Poales</taxon>
        <taxon>Poaceae</taxon>
        <taxon>BOP clade</taxon>
        <taxon>Pooideae</taxon>
        <taxon>Stipodae</taxon>
        <taxon>Brachypodieae</taxon>
        <taxon>Brachypodium</taxon>
    </lineage>
</organism>
<dbReference type="OrthoDB" id="1927263at2759"/>
<dbReference type="STRING" id="15368.I1HXS9"/>
<dbReference type="KEGG" id="bdi:100825826"/>
<evidence type="ECO:0000313" key="4">
    <source>
        <dbReference type="EnsemblPlants" id="KQJ93582"/>
    </source>
</evidence>
<dbReference type="EMBL" id="CM000882">
    <property type="protein sequence ID" value="KQJ93582.1"/>
    <property type="molecule type" value="Genomic_DNA"/>
</dbReference>
<reference evidence="4" key="3">
    <citation type="submission" date="2018-08" db="UniProtKB">
        <authorList>
            <consortium name="EnsemblPlants"/>
        </authorList>
    </citation>
    <scope>IDENTIFICATION</scope>
    <source>
        <strain evidence="4">cv. Bd21</strain>
    </source>
</reference>
<dbReference type="AlphaFoldDB" id="I1HXS9"/>
<evidence type="ECO:0000313" key="5">
    <source>
        <dbReference type="Proteomes" id="UP000008810"/>
    </source>
</evidence>
<name>I1HXS9_BRADI</name>
<dbReference type="OMA" id="GYWRMSA"/>
<reference evidence="3" key="2">
    <citation type="submission" date="2017-06" db="EMBL/GenBank/DDBJ databases">
        <title>WGS assembly of Brachypodium distachyon.</title>
        <authorList>
            <consortium name="The International Brachypodium Initiative"/>
            <person name="Lucas S."/>
            <person name="Harmon-Smith M."/>
            <person name="Lail K."/>
            <person name="Tice H."/>
            <person name="Grimwood J."/>
            <person name="Bruce D."/>
            <person name="Barry K."/>
            <person name="Shu S."/>
            <person name="Lindquist E."/>
            <person name="Wang M."/>
            <person name="Pitluck S."/>
            <person name="Vogel J.P."/>
            <person name="Garvin D.F."/>
            <person name="Mockler T.C."/>
            <person name="Schmutz J."/>
            <person name="Rokhsar D."/>
            <person name="Bevan M.W."/>
        </authorList>
    </citation>
    <scope>NUCLEOTIDE SEQUENCE</scope>
    <source>
        <strain evidence="3">Bd21</strain>
    </source>
</reference>
<reference evidence="3 4" key="1">
    <citation type="journal article" date="2010" name="Nature">
        <title>Genome sequencing and analysis of the model grass Brachypodium distachyon.</title>
        <authorList>
            <consortium name="International Brachypodium Initiative"/>
        </authorList>
    </citation>
    <scope>NUCLEOTIDE SEQUENCE [LARGE SCALE GENOMIC DNA]</scope>
    <source>
        <strain evidence="3 4">Bd21</strain>
    </source>
</reference>
<dbReference type="RefSeq" id="XP_003570993.1">
    <property type="nucleotide sequence ID" value="XM_003570945.4"/>
</dbReference>
<feature type="compositionally biased region" description="Acidic residues" evidence="1">
    <location>
        <begin position="219"/>
        <end position="255"/>
    </location>
</feature>
<gene>
    <name evidence="4" type="primary">LOC100825826</name>
    <name evidence="3" type="ORF">BRADI_3g05530v3</name>
</gene>
<protein>
    <recommendedName>
        <fullName evidence="2">Myb-like domain-containing protein</fullName>
    </recommendedName>
</protein>
<dbReference type="PROSITE" id="PS50090">
    <property type="entry name" value="MYB_LIKE"/>
    <property type="match status" value="1"/>
</dbReference>
<dbReference type="eggNOG" id="ENOG502RXTE">
    <property type="taxonomic scope" value="Eukaryota"/>
</dbReference>
<feature type="domain" description="Myb-like" evidence="2">
    <location>
        <begin position="82"/>
        <end position="147"/>
    </location>
</feature>
<dbReference type="Proteomes" id="UP000008810">
    <property type="component" value="Chromosome 3"/>
</dbReference>
<feature type="region of interest" description="Disordered" evidence="1">
    <location>
        <begin position="204"/>
        <end position="265"/>
    </location>
</feature>
<evidence type="ECO:0000313" key="3">
    <source>
        <dbReference type="EMBL" id="KQJ93582.1"/>
    </source>
</evidence>
<dbReference type="PANTHER" id="PTHR33492:SF4">
    <property type="entry name" value="OS02G0174300 PROTEIN"/>
    <property type="match status" value="1"/>
</dbReference>
<keyword evidence="5" id="KW-1185">Reference proteome</keyword>
<evidence type="ECO:0000259" key="2">
    <source>
        <dbReference type="PROSITE" id="PS50090"/>
    </source>
</evidence>
<dbReference type="InterPro" id="IPR001005">
    <property type="entry name" value="SANT/Myb"/>
</dbReference>
<dbReference type="GeneID" id="100825826"/>
<dbReference type="HOGENOM" id="CLU_063337_0_0_1"/>
<dbReference type="EnsemblPlants" id="KQJ93582">
    <property type="protein sequence ID" value="KQJ93582"/>
    <property type="gene ID" value="BRADI_3g05530v3"/>
</dbReference>
<feature type="compositionally biased region" description="Gly residues" evidence="1">
    <location>
        <begin position="204"/>
        <end position="218"/>
    </location>
</feature>
<evidence type="ECO:0000256" key="1">
    <source>
        <dbReference type="SAM" id="MobiDB-lite"/>
    </source>
</evidence>
<feature type="region of interest" description="Disordered" evidence="1">
    <location>
        <begin position="35"/>
        <end position="79"/>
    </location>
</feature>
<dbReference type="PANTHER" id="PTHR33492">
    <property type="entry name" value="OSJNBA0043A12.37 PROTEIN-RELATED"/>
    <property type="match status" value="1"/>
</dbReference>
<accession>I1HXS9</accession>
<feature type="compositionally biased region" description="Pro residues" evidence="1">
    <location>
        <begin position="37"/>
        <end position="60"/>
    </location>
</feature>
<proteinExistence type="predicted"/>